<reference evidence="1" key="1">
    <citation type="submission" date="2024-01" db="EMBL/GenBank/DDBJ databases">
        <title>First draft genome sequence data of TA4-1, the type strain of Gram-positive actinobacterium Streptomyces chiangmaiensis.</title>
        <authorList>
            <person name="Yasawong M."/>
            <person name="Nantapong N."/>
        </authorList>
    </citation>
    <scope>NUCLEOTIDE SEQUENCE</scope>
    <source>
        <strain evidence="1">TA4-1</strain>
    </source>
</reference>
<protein>
    <submittedName>
        <fullName evidence="1">Uncharacterized protein</fullName>
    </submittedName>
</protein>
<gene>
    <name evidence="1" type="ORF">VXC91_13800</name>
</gene>
<dbReference type="Proteomes" id="UP001333996">
    <property type="component" value="Unassembled WGS sequence"/>
</dbReference>
<dbReference type="PROSITE" id="PS51318">
    <property type="entry name" value="TAT"/>
    <property type="match status" value="1"/>
</dbReference>
<proteinExistence type="predicted"/>
<evidence type="ECO:0000313" key="1">
    <source>
        <dbReference type="EMBL" id="MED7823028.1"/>
    </source>
</evidence>
<feature type="non-terminal residue" evidence="1">
    <location>
        <position position="64"/>
    </location>
</feature>
<dbReference type="RefSeq" id="WP_329507454.1">
    <property type="nucleotide sequence ID" value="NZ_JAYWVC010000035.1"/>
</dbReference>
<sequence>MHALDRRRFLALASGTFGFLAAGQLTKALSAPAAELDPAPFTLVRRPDRFTGSRRPARHLAALS</sequence>
<organism evidence="1 2">
    <name type="scientific">Streptomyces chiangmaiensis</name>
    <dbReference type="NCBI Taxonomy" id="766497"/>
    <lineage>
        <taxon>Bacteria</taxon>
        <taxon>Bacillati</taxon>
        <taxon>Actinomycetota</taxon>
        <taxon>Actinomycetes</taxon>
        <taxon>Kitasatosporales</taxon>
        <taxon>Streptomycetaceae</taxon>
        <taxon>Streptomyces</taxon>
    </lineage>
</organism>
<name>A0ABU7FGQ8_9ACTN</name>
<dbReference type="EMBL" id="JAYWVC010000035">
    <property type="protein sequence ID" value="MED7823028.1"/>
    <property type="molecule type" value="Genomic_DNA"/>
</dbReference>
<dbReference type="InterPro" id="IPR006311">
    <property type="entry name" value="TAT_signal"/>
</dbReference>
<evidence type="ECO:0000313" key="2">
    <source>
        <dbReference type="Proteomes" id="UP001333996"/>
    </source>
</evidence>
<accession>A0ABU7FGQ8</accession>
<comment type="caution">
    <text evidence="1">The sequence shown here is derived from an EMBL/GenBank/DDBJ whole genome shotgun (WGS) entry which is preliminary data.</text>
</comment>
<keyword evidence="2" id="KW-1185">Reference proteome</keyword>